<keyword evidence="3" id="KW-1185">Reference proteome</keyword>
<evidence type="ECO:0000256" key="1">
    <source>
        <dbReference type="SAM" id="MobiDB-lite"/>
    </source>
</evidence>
<name>A0AAW2EV74_9HYME</name>
<protein>
    <submittedName>
        <fullName evidence="2">Uncharacterized protein</fullName>
    </submittedName>
</protein>
<sequence>MVDGAPLVVELLADVTVSSRVRRTTASASCGRPGILGTRGADSWSRSACAARSAGSSRRCSSDFAGDRAPTCRGPSRSWSPRHPPGAPADTSTRTGSSRSSRQAPSRAFGTHAIPLCPFTPRPRAN</sequence>
<proteinExistence type="predicted"/>
<feature type="region of interest" description="Disordered" evidence="1">
    <location>
        <begin position="55"/>
        <end position="126"/>
    </location>
</feature>
<evidence type="ECO:0000313" key="3">
    <source>
        <dbReference type="Proteomes" id="UP001430953"/>
    </source>
</evidence>
<evidence type="ECO:0000313" key="2">
    <source>
        <dbReference type="EMBL" id="KAL0106111.1"/>
    </source>
</evidence>
<dbReference type="EMBL" id="JADYXP020000018">
    <property type="protein sequence ID" value="KAL0106111.1"/>
    <property type="molecule type" value="Genomic_DNA"/>
</dbReference>
<dbReference type="Proteomes" id="UP001430953">
    <property type="component" value="Unassembled WGS sequence"/>
</dbReference>
<reference evidence="2 3" key="1">
    <citation type="submission" date="2023-03" db="EMBL/GenBank/DDBJ databases">
        <title>High recombination rates correlate with genetic variation in Cardiocondyla obscurior ants.</title>
        <authorList>
            <person name="Errbii M."/>
        </authorList>
    </citation>
    <scope>NUCLEOTIDE SEQUENCE [LARGE SCALE GENOMIC DNA]</scope>
    <source>
        <strain evidence="2">Alpha-2009</strain>
        <tissue evidence="2">Whole body</tissue>
    </source>
</reference>
<accession>A0AAW2EV74</accession>
<organism evidence="2 3">
    <name type="scientific">Cardiocondyla obscurior</name>
    <dbReference type="NCBI Taxonomy" id="286306"/>
    <lineage>
        <taxon>Eukaryota</taxon>
        <taxon>Metazoa</taxon>
        <taxon>Ecdysozoa</taxon>
        <taxon>Arthropoda</taxon>
        <taxon>Hexapoda</taxon>
        <taxon>Insecta</taxon>
        <taxon>Pterygota</taxon>
        <taxon>Neoptera</taxon>
        <taxon>Endopterygota</taxon>
        <taxon>Hymenoptera</taxon>
        <taxon>Apocrita</taxon>
        <taxon>Aculeata</taxon>
        <taxon>Formicoidea</taxon>
        <taxon>Formicidae</taxon>
        <taxon>Myrmicinae</taxon>
        <taxon>Cardiocondyla</taxon>
    </lineage>
</organism>
<comment type="caution">
    <text evidence="2">The sequence shown here is derived from an EMBL/GenBank/DDBJ whole genome shotgun (WGS) entry which is preliminary data.</text>
</comment>
<gene>
    <name evidence="2" type="ORF">PUN28_016085</name>
</gene>
<feature type="region of interest" description="Disordered" evidence="1">
    <location>
        <begin position="22"/>
        <end position="42"/>
    </location>
</feature>
<dbReference type="AlphaFoldDB" id="A0AAW2EV74"/>
<feature type="compositionally biased region" description="Low complexity" evidence="1">
    <location>
        <begin position="91"/>
        <end position="108"/>
    </location>
</feature>